<dbReference type="PROSITE" id="PS51819">
    <property type="entry name" value="VOC"/>
    <property type="match status" value="1"/>
</dbReference>
<evidence type="ECO:0000256" key="2">
    <source>
        <dbReference type="SAM" id="MobiDB-lite"/>
    </source>
</evidence>
<sequence>MGPLKLKFSHVDVLVKDLEEACRYYARVFSAKISKTLDWQRDGLHVRYAIVMFGTERLMLVQPFTGNLKALMDANGEGTIYRHCYSTPDIEAAYDELIDAGVQPEDENGKPLSRDNLQSPSGTRILWLPKRFGHFSIELLEEKELEAFIKEAFAEEDLSLVAIHPYVPSVNLLEPPPLQEQPHPERHGKDRQQPQIKPQ</sequence>
<dbReference type="SUPFAM" id="SSF54593">
    <property type="entry name" value="Glyoxalase/Bleomycin resistance protein/Dihydroxybiphenyl dioxygenase"/>
    <property type="match status" value="1"/>
</dbReference>
<dbReference type="GO" id="GO:0046872">
    <property type="term" value="F:metal ion binding"/>
    <property type="evidence" value="ECO:0007669"/>
    <property type="project" value="UniProtKB-KW"/>
</dbReference>
<evidence type="ECO:0000313" key="5">
    <source>
        <dbReference type="Proteomes" id="UP000218385"/>
    </source>
</evidence>
<dbReference type="PANTHER" id="PTHR43048">
    <property type="entry name" value="METHYLMALONYL-COA EPIMERASE"/>
    <property type="match status" value="1"/>
</dbReference>
<dbReference type="Pfam" id="PF00903">
    <property type="entry name" value="Glyoxalase"/>
    <property type="match status" value="1"/>
</dbReference>
<evidence type="ECO:0000259" key="3">
    <source>
        <dbReference type="PROSITE" id="PS51819"/>
    </source>
</evidence>
<proteinExistence type="predicted"/>
<dbReference type="Proteomes" id="UP000218385">
    <property type="component" value="Chromosome"/>
</dbReference>
<feature type="compositionally biased region" description="Basic and acidic residues" evidence="2">
    <location>
        <begin position="182"/>
        <end position="192"/>
    </location>
</feature>
<reference evidence="4 5" key="1">
    <citation type="submission" date="2017-09" db="EMBL/GenBank/DDBJ databases">
        <title>Complete Genome sequence of Lysobacter capsici KNU-15.</title>
        <authorList>
            <person name="Kim M.-C."/>
            <person name="Yi H."/>
            <person name="Lee D.-W."/>
            <person name="Shin J.-H."/>
        </authorList>
    </citation>
    <scope>NUCLEOTIDE SEQUENCE [LARGE SCALE GENOMIC DNA]</scope>
    <source>
        <strain evidence="4 5">KNU-15</strain>
    </source>
</reference>
<feature type="region of interest" description="Disordered" evidence="2">
    <location>
        <begin position="173"/>
        <end position="199"/>
    </location>
</feature>
<evidence type="ECO:0000313" key="4">
    <source>
        <dbReference type="EMBL" id="ATE77080.1"/>
    </source>
</evidence>
<dbReference type="Gene3D" id="3.10.180.10">
    <property type="entry name" value="2,3-Dihydroxybiphenyl 1,2-Dioxygenase, domain 1"/>
    <property type="match status" value="1"/>
</dbReference>
<gene>
    <name evidence="4" type="ORF">CNN82_11825</name>
</gene>
<accession>A0AB33EAE0</accession>
<dbReference type="GO" id="GO:0004493">
    <property type="term" value="F:methylmalonyl-CoA epimerase activity"/>
    <property type="evidence" value="ECO:0007669"/>
    <property type="project" value="TreeGrafter"/>
</dbReference>
<organism evidence="4 5">
    <name type="scientific">Pseudomonas frederiksbergensis</name>
    <dbReference type="NCBI Taxonomy" id="104087"/>
    <lineage>
        <taxon>Bacteria</taxon>
        <taxon>Pseudomonadati</taxon>
        <taxon>Pseudomonadota</taxon>
        <taxon>Gammaproteobacteria</taxon>
        <taxon>Pseudomonadales</taxon>
        <taxon>Pseudomonadaceae</taxon>
        <taxon>Pseudomonas</taxon>
    </lineage>
</organism>
<dbReference type="InterPro" id="IPR037523">
    <property type="entry name" value="VOC_core"/>
</dbReference>
<dbReference type="InterPro" id="IPR051785">
    <property type="entry name" value="MMCE/EMCE_epimerase"/>
</dbReference>
<name>A0AB33EAE0_9PSED</name>
<dbReference type="PANTHER" id="PTHR43048:SF3">
    <property type="entry name" value="METHYLMALONYL-COA EPIMERASE, MITOCHONDRIAL"/>
    <property type="match status" value="1"/>
</dbReference>
<evidence type="ECO:0000256" key="1">
    <source>
        <dbReference type="ARBA" id="ARBA00022723"/>
    </source>
</evidence>
<dbReference type="AlphaFoldDB" id="A0AB33EAE0"/>
<dbReference type="GO" id="GO:0046491">
    <property type="term" value="P:L-methylmalonyl-CoA metabolic process"/>
    <property type="evidence" value="ECO:0007669"/>
    <property type="project" value="TreeGrafter"/>
</dbReference>
<dbReference type="InterPro" id="IPR029068">
    <property type="entry name" value="Glyas_Bleomycin-R_OHBP_Dase"/>
</dbReference>
<feature type="domain" description="VOC" evidence="3">
    <location>
        <begin position="7"/>
        <end position="142"/>
    </location>
</feature>
<dbReference type="InterPro" id="IPR004360">
    <property type="entry name" value="Glyas_Fos-R_dOase_dom"/>
</dbReference>
<protein>
    <submittedName>
        <fullName evidence="4">Methylmalonyl-CoA epimerase</fullName>
    </submittedName>
</protein>
<keyword evidence="1" id="KW-0479">Metal-binding</keyword>
<dbReference type="EMBL" id="CP023466">
    <property type="protein sequence ID" value="ATE77080.1"/>
    <property type="molecule type" value="Genomic_DNA"/>
</dbReference>